<feature type="region of interest" description="Disordered" evidence="1">
    <location>
        <begin position="62"/>
        <end position="90"/>
    </location>
</feature>
<organism evidence="2">
    <name type="scientific">Ixodes ricinus</name>
    <name type="common">Common tick</name>
    <name type="synonym">Acarus ricinus</name>
    <dbReference type="NCBI Taxonomy" id="34613"/>
    <lineage>
        <taxon>Eukaryota</taxon>
        <taxon>Metazoa</taxon>
        <taxon>Ecdysozoa</taxon>
        <taxon>Arthropoda</taxon>
        <taxon>Chelicerata</taxon>
        <taxon>Arachnida</taxon>
        <taxon>Acari</taxon>
        <taxon>Parasitiformes</taxon>
        <taxon>Ixodida</taxon>
        <taxon>Ixodoidea</taxon>
        <taxon>Ixodidae</taxon>
        <taxon>Ixodinae</taxon>
        <taxon>Ixodes</taxon>
    </lineage>
</organism>
<dbReference type="AlphaFoldDB" id="A0A6B0U3N0"/>
<proteinExistence type="predicted"/>
<name>A0A6B0U3N0_IXORI</name>
<reference evidence="2" key="1">
    <citation type="submission" date="2019-12" db="EMBL/GenBank/DDBJ databases">
        <title>An insight into the sialome of adult female Ixodes ricinus ticks feeding for 6 days.</title>
        <authorList>
            <person name="Perner J."/>
            <person name="Ribeiro J.M.C."/>
        </authorList>
    </citation>
    <scope>NUCLEOTIDE SEQUENCE</scope>
    <source>
        <strain evidence="2">Semi-engorged</strain>
        <tissue evidence="2">Salivary glands</tissue>
    </source>
</reference>
<evidence type="ECO:0000313" key="2">
    <source>
        <dbReference type="EMBL" id="MXU86238.1"/>
    </source>
</evidence>
<feature type="compositionally biased region" description="Basic residues" evidence="1">
    <location>
        <begin position="73"/>
        <end position="83"/>
    </location>
</feature>
<dbReference type="EMBL" id="GIFC01004155">
    <property type="protein sequence ID" value="MXU86238.1"/>
    <property type="molecule type" value="Transcribed_RNA"/>
</dbReference>
<evidence type="ECO:0000256" key="1">
    <source>
        <dbReference type="SAM" id="MobiDB-lite"/>
    </source>
</evidence>
<protein>
    <submittedName>
        <fullName evidence="2">Putative secreted protein</fullName>
    </submittedName>
</protein>
<sequence length="90" mass="9794">MPSESFVAATAFCTLGLEGGSFTHTHTFFFCQGTSTLQIRQQVVTVSTTSFRVLPISVTKLSGHKDAPTSQKHPSKQTKRHPRGGIDDET</sequence>
<accession>A0A6B0U3N0</accession>